<dbReference type="InterPro" id="IPR058192">
    <property type="entry name" value="WHD_ROQ1-like"/>
</dbReference>
<dbReference type="InterPro" id="IPR003593">
    <property type="entry name" value="AAA+_ATPase"/>
</dbReference>
<feature type="region of interest" description="Disordered" evidence="4">
    <location>
        <begin position="1"/>
        <end position="24"/>
    </location>
</feature>
<evidence type="ECO:0000256" key="2">
    <source>
        <dbReference type="ARBA" id="ARBA00022737"/>
    </source>
</evidence>
<dbReference type="AlphaFoldDB" id="B8LRB4"/>
<dbReference type="Gene3D" id="3.40.50.300">
    <property type="entry name" value="P-loop containing nucleotide triphosphate hydrolases"/>
    <property type="match status" value="1"/>
</dbReference>
<proteinExistence type="evidence at transcript level"/>
<evidence type="ECO:0000313" key="6">
    <source>
        <dbReference type="EMBL" id="ABR18194.1"/>
    </source>
</evidence>
<dbReference type="InterPro" id="IPR000157">
    <property type="entry name" value="TIR_dom"/>
</dbReference>
<keyword evidence="1" id="KW-0433">Leucine-rich repeat</keyword>
<dbReference type="PROSITE" id="PS50104">
    <property type="entry name" value="TIR"/>
    <property type="match status" value="1"/>
</dbReference>
<dbReference type="OMA" id="NSLRMHD"/>
<feature type="domain" description="TIR" evidence="5">
    <location>
        <begin position="30"/>
        <end position="208"/>
    </location>
</feature>
<dbReference type="SMART" id="SM00382">
    <property type="entry name" value="AAA"/>
    <property type="match status" value="1"/>
</dbReference>
<dbReference type="InterPro" id="IPR036390">
    <property type="entry name" value="WH_DNA-bd_sf"/>
</dbReference>
<dbReference type="Pfam" id="PF01582">
    <property type="entry name" value="TIR"/>
    <property type="match status" value="1"/>
</dbReference>
<organism evidence="6">
    <name type="scientific">Picea sitchensis</name>
    <name type="common">Sitka spruce</name>
    <name type="synonym">Pinus sitchensis</name>
    <dbReference type="NCBI Taxonomy" id="3332"/>
    <lineage>
        <taxon>Eukaryota</taxon>
        <taxon>Viridiplantae</taxon>
        <taxon>Streptophyta</taxon>
        <taxon>Embryophyta</taxon>
        <taxon>Tracheophyta</taxon>
        <taxon>Spermatophyta</taxon>
        <taxon>Pinopsida</taxon>
        <taxon>Pinidae</taxon>
        <taxon>Conifers I</taxon>
        <taxon>Pinales</taxon>
        <taxon>Pinaceae</taxon>
        <taxon>Picea</taxon>
    </lineage>
</organism>
<dbReference type="InterPro" id="IPR035897">
    <property type="entry name" value="Toll_tir_struct_dom_sf"/>
</dbReference>
<dbReference type="InterPro" id="IPR044974">
    <property type="entry name" value="Disease_R_plants"/>
</dbReference>
<dbReference type="PRINTS" id="PR00364">
    <property type="entry name" value="DISEASERSIST"/>
</dbReference>
<evidence type="ECO:0000259" key="5">
    <source>
        <dbReference type="PROSITE" id="PS50104"/>
    </source>
</evidence>
<dbReference type="Gene3D" id="1.10.8.430">
    <property type="entry name" value="Helical domain of apoptotic protease-activating factors"/>
    <property type="match status" value="1"/>
</dbReference>
<dbReference type="GO" id="GO:0007165">
    <property type="term" value="P:signal transduction"/>
    <property type="evidence" value="ECO:0007669"/>
    <property type="project" value="InterPro"/>
</dbReference>
<reference evidence="6" key="1">
    <citation type="submission" date="2007-06" db="EMBL/GenBank/DDBJ databases">
        <title>Full length cDNA sequences from Sitka Spruce (Picea sitchensis).</title>
        <authorList>
            <person name="Ralph S.G."/>
            <person name="Chun H.E."/>
            <person name="Liao N."/>
            <person name="Ali J."/>
            <person name="Reid K."/>
            <person name="Kolosova N."/>
            <person name="Cooper N."/>
            <person name="Cullis C."/>
            <person name="Jancsik S."/>
            <person name="Moore R."/>
            <person name="Mayo M."/>
            <person name="Wagner S."/>
            <person name="Holt R.A."/>
            <person name="Jones S.J.M."/>
            <person name="Marra M.A."/>
            <person name="Ritland C.E."/>
            <person name="Ritland K."/>
            <person name="Bohlmann J."/>
        </authorList>
    </citation>
    <scope>NUCLEOTIDE SEQUENCE</scope>
    <source>
        <tissue evidence="6">Bark</tissue>
    </source>
</reference>
<dbReference type="Gene3D" id="3.40.50.10140">
    <property type="entry name" value="Toll/interleukin-1 receptor homology (TIR) domain"/>
    <property type="match status" value="1"/>
</dbReference>
<evidence type="ECO:0000256" key="4">
    <source>
        <dbReference type="SAM" id="MobiDB-lite"/>
    </source>
</evidence>
<sequence length="579" mass="65522">MANVNLTPARDATSFASSSTSPSHANTNSYVYDVFINHRGPDVKKGLASHLYHRLKAYGLGVFLDQQELERGENMTPQIEGAIRTASIHIAIFSPTYAESSWCLKELVMMLESGSTIIPVFYHVRPCELRWTRGGNGDGDGVYARALCTLEKKRTFDQEKPRHDSNTIEKWRNALSNVAERSGFELTAYNGDEGQLVDDVVQQVLKKVRKPPLDVAKFPTGLVEKSKDLKMTVSLQRKSGKPTIVAIVGLGGIGKTTLAKEFFNSERSNYTRFCFLFDVRSKSLHSLQSSILHDLIQNNVQINGVDEGKEKLKMHLSSSHKALIVLDDVDQSDQLDALLFPIKDVIHPDSLILITSRNKDVLTTNSEIVESSIYTLKGLNQEQSRELFCRYAFGQPLPVVGFNKVVERFLDVCQGLPLSLKVLGALLHGKDDLKYWNQQLQKTSKVLPSDIQRTLQISYDALDEDERQIFLDIACFFIGEDRDTAIKIWEESEWSGELGLWKLENRCLVEVDRENSLRMHDHIRDLGRYMAGISKNPCRLWRLTENLLHNVSELSHVRILKLPTDFQITVVLSKLSVKF</sequence>
<dbReference type="InterPro" id="IPR042197">
    <property type="entry name" value="Apaf_helical"/>
</dbReference>
<dbReference type="PANTHER" id="PTHR11017:SF385">
    <property type="entry name" value="DISEASE RESISTANCE PROTEIN (TIR-NBS-LRR CLASS)-RELATED"/>
    <property type="match status" value="1"/>
</dbReference>
<dbReference type="Pfam" id="PF00931">
    <property type="entry name" value="NB-ARC"/>
    <property type="match status" value="1"/>
</dbReference>
<accession>B8LRB4</accession>
<evidence type="ECO:0000256" key="3">
    <source>
        <dbReference type="ARBA" id="ARBA00022821"/>
    </source>
</evidence>
<dbReference type="GO" id="GO:0043531">
    <property type="term" value="F:ADP binding"/>
    <property type="evidence" value="ECO:0007669"/>
    <property type="project" value="InterPro"/>
</dbReference>
<dbReference type="InterPro" id="IPR027417">
    <property type="entry name" value="P-loop_NTPase"/>
</dbReference>
<dbReference type="SUPFAM" id="SSF46785">
    <property type="entry name" value="Winged helix' DNA-binding domain"/>
    <property type="match status" value="1"/>
</dbReference>
<dbReference type="Gene3D" id="1.10.10.10">
    <property type="entry name" value="Winged helix-like DNA-binding domain superfamily/Winged helix DNA-binding domain"/>
    <property type="match status" value="1"/>
</dbReference>
<name>B8LRB4_PICSI</name>
<protein>
    <recommendedName>
        <fullName evidence="5">TIR domain-containing protein</fullName>
    </recommendedName>
</protein>
<dbReference type="PANTHER" id="PTHR11017">
    <property type="entry name" value="LEUCINE-RICH REPEAT-CONTAINING PROTEIN"/>
    <property type="match status" value="1"/>
</dbReference>
<dbReference type="InterPro" id="IPR002182">
    <property type="entry name" value="NB-ARC"/>
</dbReference>
<evidence type="ECO:0000256" key="1">
    <source>
        <dbReference type="ARBA" id="ARBA00022614"/>
    </source>
</evidence>
<keyword evidence="3" id="KW-0611">Plant defense</keyword>
<dbReference type="InterPro" id="IPR036388">
    <property type="entry name" value="WH-like_DNA-bd_sf"/>
</dbReference>
<keyword evidence="2" id="KW-0677">Repeat</keyword>
<dbReference type="Pfam" id="PF23282">
    <property type="entry name" value="WHD_ROQ1"/>
    <property type="match status" value="1"/>
</dbReference>
<dbReference type="SMART" id="SM00255">
    <property type="entry name" value="TIR"/>
    <property type="match status" value="1"/>
</dbReference>
<dbReference type="SUPFAM" id="SSF52200">
    <property type="entry name" value="Toll/Interleukin receptor TIR domain"/>
    <property type="match status" value="1"/>
</dbReference>
<dbReference type="EMBL" id="EF678437">
    <property type="protein sequence ID" value="ABR18194.1"/>
    <property type="molecule type" value="mRNA"/>
</dbReference>
<dbReference type="SUPFAM" id="SSF52540">
    <property type="entry name" value="P-loop containing nucleoside triphosphate hydrolases"/>
    <property type="match status" value="1"/>
</dbReference>
<dbReference type="GO" id="GO:0006952">
    <property type="term" value="P:defense response"/>
    <property type="evidence" value="ECO:0007669"/>
    <property type="project" value="UniProtKB-KW"/>
</dbReference>
<feature type="compositionally biased region" description="Low complexity" evidence="4">
    <location>
        <begin position="12"/>
        <end position="24"/>
    </location>
</feature>